<feature type="transmembrane region" description="Helical" evidence="5">
    <location>
        <begin position="104"/>
        <end position="126"/>
    </location>
</feature>
<dbReference type="Gene3D" id="3.30.750.24">
    <property type="entry name" value="STAS domain"/>
    <property type="match status" value="1"/>
</dbReference>
<keyword evidence="4 5" id="KW-0472">Membrane</keyword>
<dbReference type="CDD" id="cd07042">
    <property type="entry name" value="STAS_SulP_like_sulfate_transporter"/>
    <property type="match status" value="1"/>
</dbReference>
<evidence type="ECO:0000313" key="7">
    <source>
        <dbReference type="EMBL" id="CAB4607301.1"/>
    </source>
</evidence>
<evidence type="ECO:0000256" key="5">
    <source>
        <dbReference type="SAM" id="Phobius"/>
    </source>
</evidence>
<feature type="transmembrane region" description="Helical" evidence="5">
    <location>
        <begin position="341"/>
        <end position="361"/>
    </location>
</feature>
<dbReference type="GO" id="GO:0055085">
    <property type="term" value="P:transmembrane transport"/>
    <property type="evidence" value="ECO:0007669"/>
    <property type="project" value="InterPro"/>
</dbReference>
<dbReference type="PROSITE" id="PS50801">
    <property type="entry name" value="STAS"/>
    <property type="match status" value="1"/>
</dbReference>
<evidence type="ECO:0000313" key="8">
    <source>
        <dbReference type="EMBL" id="CAB4928310.1"/>
    </source>
</evidence>
<proteinExistence type="predicted"/>
<dbReference type="EMBL" id="CAFBNA010000029">
    <property type="protein sequence ID" value="CAB4928310.1"/>
    <property type="molecule type" value="Genomic_DNA"/>
</dbReference>
<feature type="transmembrane region" description="Helical" evidence="5">
    <location>
        <begin position="51"/>
        <end position="71"/>
    </location>
</feature>
<dbReference type="InterPro" id="IPR001902">
    <property type="entry name" value="SLC26A/SulP_fam"/>
</dbReference>
<feature type="transmembrane region" description="Helical" evidence="5">
    <location>
        <begin position="254"/>
        <end position="281"/>
    </location>
</feature>
<feature type="domain" description="STAS" evidence="6">
    <location>
        <begin position="453"/>
        <end position="567"/>
    </location>
</feature>
<organism evidence="8">
    <name type="scientific">freshwater metagenome</name>
    <dbReference type="NCBI Taxonomy" id="449393"/>
    <lineage>
        <taxon>unclassified sequences</taxon>
        <taxon>metagenomes</taxon>
        <taxon>ecological metagenomes</taxon>
    </lineage>
</organism>
<dbReference type="AlphaFoldDB" id="A0A6J7IBZ2"/>
<dbReference type="PANTHER" id="PTHR11814">
    <property type="entry name" value="SULFATE TRANSPORTER"/>
    <property type="match status" value="1"/>
</dbReference>
<dbReference type="GO" id="GO:0016020">
    <property type="term" value="C:membrane"/>
    <property type="evidence" value="ECO:0007669"/>
    <property type="project" value="UniProtKB-SubCell"/>
</dbReference>
<reference evidence="8" key="1">
    <citation type="submission" date="2020-05" db="EMBL/GenBank/DDBJ databases">
        <authorList>
            <person name="Chiriac C."/>
            <person name="Salcher M."/>
            <person name="Ghai R."/>
            <person name="Kavagutti S V."/>
        </authorList>
    </citation>
    <scope>NUCLEOTIDE SEQUENCE</scope>
</reference>
<dbReference type="EMBL" id="CAEZUO010000044">
    <property type="protein sequence ID" value="CAB4607301.1"/>
    <property type="molecule type" value="Genomic_DNA"/>
</dbReference>
<comment type="subcellular location">
    <subcellularLocation>
        <location evidence="1">Membrane</location>
        <topology evidence="1">Multi-pass membrane protein</topology>
    </subcellularLocation>
</comment>
<dbReference type="InterPro" id="IPR011547">
    <property type="entry name" value="SLC26A/SulP_dom"/>
</dbReference>
<keyword evidence="2 5" id="KW-0812">Transmembrane</keyword>
<gene>
    <name evidence="7" type="ORF">UFOPK1827_01042</name>
    <name evidence="8" type="ORF">UFOPK3708_00683</name>
</gene>
<name>A0A6J7IBZ2_9ZZZZ</name>
<feature type="transmembrane region" description="Helical" evidence="5">
    <location>
        <begin position="397"/>
        <end position="425"/>
    </location>
</feature>
<evidence type="ECO:0000256" key="4">
    <source>
        <dbReference type="ARBA" id="ARBA00023136"/>
    </source>
</evidence>
<protein>
    <submittedName>
        <fullName evidence="8">Unannotated protein</fullName>
    </submittedName>
</protein>
<dbReference type="InterPro" id="IPR036513">
    <property type="entry name" value="STAS_dom_sf"/>
</dbReference>
<dbReference type="Pfam" id="PF00916">
    <property type="entry name" value="Sulfate_transp"/>
    <property type="match status" value="1"/>
</dbReference>
<evidence type="ECO:0000256" key="1">
    <source>
        <dbReference type="ARBA" id="ARBA00004141"/>
    </source>
</evidence>
<evidence type="ECO:0000259" key="6">
    <source>
        <dbReference type="PROSITE" id="PS50801"/>
    </source>
</evidence>
<keyword evidence="3 5" id="KW-1133">Transmembrane helix</keyword>
<feature type="transmembrane region" description="Helical" evidence="5">
    <location>
        <begin position="217"/>
        <end position="234"/>
    </location>
</feature>
<feature type="transmembrane region" description="Helical" evidence="5">
    <location>
        <begin position="138"/>
        <end position="162"/>
    </location>
</feature>
<sequence length="575" mass="60335">MTASSTKQRRRLPILQGVLPIDRKQIPTNVLAGVTLAALAIPEVMGYTSIAGMPVITGLYTILLPMLAFAAFGSSRHLVVGADSATAAVMAAGLVELAQPGSDHYVALAGLLALMAAGFLLLARLIRLGFLANFLSRSVLIGFLTGVGIQVACGQVGGLLGIPEGKGITINGELFDNTLTKLISTLRHVGSTSWATVAVSASVLVVILGGKFVTKKVPGALVAVIGAIAISWHWDLVSHGIATLGPVPGGLPKIGIPSGISFSDIPSLMGTAVSIFILILAQSAATSRAYAAKYNDEFDENVDLVGLGAANIFAGLTGTFVVNGSPTKTEMVDGAGGRSQLAQITTGLIVLIVLLFLTAPLEYMPKAVLAAVVFMIGIQLVDIKGMRSIFRVRKDEFVVAVLTAATVVLLGVEQGIVLAIVASVIGHLRRSYKTATAVMIPDTDDPGFHSKPFEANERTIPGVAVYRFSSDLFYVNANLFLEDLTALANSTEPLQYIVLDSGAITDIDFTGSLTIKQVLTELSEHNVKLVFADAMTSVKHKLDRYDITKLVGDDAFYPTVGSALRAFKGSTQTEA</sequence>
<dbReference type="InterPro" id="IPR002645">
    <property type="entry name" value="STAS_dom"/>
</dbReference>
<dbReference type="SUPFAM" id="SSF52091">
    <property type="entry name" value="SpoIIaa-like"/>
    <property type="match status" value="1"/>
</dbReference>
<feature type="transmembrane region" description="Helical" evidence="5">
    <location>
        <begin position="192"/>
        <end position="210"/>
    </location>
</feature>
<feature type="transmembrane region" description="Helical" evidence="5">
    <location>
        <begin position="367"/>
        <end position="385"/>
    </location>
</feature>
<evidence type="ECO:0000256" key="2">
    <source>
        <dbReference type="ARBA" id="ARBA00022692"/>
    </source>
</evidence>
<dbReference type="Pfam" id="PF01740">
    <property type="entry name" value="STAS"/>
    <property type="match status" value="1"/>
</dbReference>
<accession>A0A6J7IBZ2</accession>
<evidence type="ECO:0000256" key="3">
    <source>
        <dbReference type="ARBA" id="ARBA00022989"/>
    </source>
</evidence>